<keyword evidence="1" id="KW-1133">Transmembrane helix</keyword>
<keyword evidence="1" id="KW-0472">Membrane</keyword>
<sequence>MAIWIYESHFSEISRGIIFFFITAPFFIGLSVANAVQDKNKERISELLGMRPPSNAPEIMSLLAKHGDDAARNLSSKYWKTHLVQMYLGGHALGWLILIFLYFIKWNK</sequence>
<dbReference type="AlphaFoldDB" id="A0AA92EEB1"/>
<dbReference type="EMBL" id="CP039339">
    <property type="protein sequence ID" value="QCX50392.1"/>
    <property type="molecule type" value="Genomic_DNA"/>
</dbReference>
<keyword evidence="1" id="KW-0812">Transmembrane</keyword>
<accession>A0AA92EEB1</accession>
<name>A0AA92EEB1_RALSL</name>
<feature type="transmembrane region" description="Helical" evidence="1">
    <location>
        <begin position="86"/>
        <end position="104"/>
    </location>
</feature>
<protein>
    <recommendedName>
        <fullName evidence="4">Transmembrane protein</fullName>
    </recommendedName>
</protein>
<evidence type="ECO:0000313" key="2">
    <source>
        <dbReference type="EMBL" id="QCX50392.1"/>
    </source>
</evidence>
<gene>
    <name evidence="2" type="ORF">E7Z57_15645</name>
</gene>
<evidence type="ECO:0000256" key="1">
    <source>
        <dbReference type="SAM" id="Phobius"/>
    </source>
</evidence>
<evidence type="ECO:0008006" key="4">
    <source>
        <dbReference type="Google" id="ProtNLM"/>
    </source>
</evidence>
<evidence type="ECO:0000313" key="3">
    <source>
        <dbReference type="Proteomes" id="UP000310553"/>
    </source>
</evidence>
<organism evidence="2 3">
    <name type="scientific">Ralstonia solanacearum</name>
    <name type="common">Pseudomonas solanacearum</name>
    <dbReference type="NCBI Taxonomy" id="305"/>
    <lineage>
        <taxon>Bacteria</taxon>
        <taxon>Pseudomonadati</taxon>
        <taxon>Pseudomonadota</taxon>
        <taxon>Betaproteobacteria</taxon>
        <taxon>Burkholderiales</taxon>
        <taxon>Burkholderiaceae</taxon>
        <taxon>Ralstonia</taxon>
        <taxon>Ralstonia solanacearum species complex</taxon>
    </lineage>
</organism>
<feature type="transmembrane region" description="Helical" evidence="1">
    <location>
        <begin position="16"/>
        <end position="36"/>
    </location>
</feature>
<proteinExistence type="predicted"/>
<reference evidence="2 3" key="1">
    <citation type="submission" date="2019-04" db="EMBL/GenBank/DDBJ databases">
        <title>Complete Genome of UW386 and Higher Quality Genome of UW700.</title>
        <authorList>
            <person name="Jacobs J."/>
            <person name="Perez A."/>
            <person name="Steidl O."/>
            <person name="Allen C."/>
        </authorList>
    </citation>
    <scope>NUCLEOTIDE SEQUENCE [LARGE SCALE GENOMIC DNA]</scope>
    <source>
        <strain evidence="2 3">UW386</strain>
    </source>
</reference>
<dbReference type="Proteomes" id="UP000310553">
    <property type="component" value="Chromosome"/>
</dbReference>